<dbReference type="InParanoid" id="A0A316V6P5"/>
<evidence type="ECO:0000256" key="1">
    <source>
        <dbReference type="SAM" id="SignalP"/>
    </source>
</evidence>
<keyword evidence="3" id="KW-1185">Reference proteome</keyword>
<evidence type="ECO:0000313" key="3">
    <source>
        <dbReference type="Proteomes" id="UP000245771"/>
    </source>
</evidence>
<sequence length="164" mass="18931">MLVFRSLAVICFTTLFLMMTSTNAASLATPLDRRTSLKEIEKGGLVNVTISIPEFIHEFEKLNESQQKQVLEFFTYNTKPFGFSWKECFPYFSPWFRLPGCPPPPPEGCPKPPQGCRPPPPQWYCPKHKKPESAKHCPKPPPKPPICKPWQKGFYHLKPEYEHI</sequence>
<dbReference type="EMBL" id="KZ819607">
    <property type="protein sequence ID" value="PWN31863.1"/>
    <property type="molecule type" value="Genomic_DNA"/>
</dbReference>
<dbReference type="AlphaFoldDB" id="A0A316V6P5"/>
<dbReference type="Proteomes" id="UP000245771">
    <property type="component" value="Unassembled WGS sequence"/>
</dbReference>
<gene>
    <name evidence="2" type="ORF">FA14DRAFT_182650</name>
</gene>
<dbReference type="GeneID" id="37023014"/>
<dbReference type="RefSeq" id="XP_025352165.1">
    <property type="nucleotide sequence ID" value="XM_025501233.1"/>
</dbReference>
<keyword evidence="1" id="KW-0732">Signal</keyword>
<name>A0A316V6P5_9BASI</name>
<proteinExistence type="predicted"/>
<feature type="signal peptide" evidence="1">
    <location>
        <begin position="1"/>
        <end position="24"/>
    </location>
</feature>
<accession>A0A316V6P5</accession>
<evidence type="ECO:0000313" key="2">
    <source>
        <dbReference type="EMBL" id="PWN31863.1"/>
    </source>
</evidence>
<reference evidence="2 3" key="1">
    <citation type="journal article" date="2018" name="Mol. Biol. Evol.">
        <title>Broad Genomic Sampling Reveals a Smut Pathogenic Ancestry of the Fungal Clade Ustilaginomycotina.</title>
        <authorList>
            <person name="Kijpornyongpan T."/>
            <person name="Mondo S.J."/>
            <person name="Barry K."/>
            <person name="Sandor L."/>
            <person name="Lee J."/>
            <person name="Lipzen A."/>
            <person name="Pangilinan J."/>
            <person name="LaButti K."/>
            <person name="Hainaut M."/>
            <person name="Henrissat B."/>
            <person name="Grigoriev I.V."/>
            <person name="Spatafora J.W."/>
            <person name="Aime M.C."/>
        </authorList>
    </citation>
    <scope>NUCLEOTIDE SEQUENCE [LARGE SCALE GENOMIC DNA]</scope>
    <source>
        <strain evidence="2 3">MCA 3882</strain>
    </source>
</reference>
<protein>
    <submittedName>
        <fullName evidence="2">Uncharacterized protein</fullName>
    </submittedName>
</protein>
<feature type="chain" id="PRO_5016305157" evidence="1">
    <location>
        <begin position="25"/>
        <end position="164"/>
    </location>
</feature>
<organism evidence="2 3">
    <name type="scientific">Meira miltonrushii</name>
    <dbReference type="NCBI Taxonomy" id="1280837"/>
    <lineage>
        <taxon>Eukaryota</taxon>
        <taxon>Fungi</taxon>
        <taxon>Dikarya</taxon>
        <taxon>Basidiomycota</taxon>
        <taxon>Ustilaginomycotina</taxon>
        <taxon>Exobasidiomycetes</taxon>
        <taxon>Exobasidiales</taxon>
        <taxon>Brachybasidiaceae</taxon>
        <taxon>Meira</taxon>
    </lineage>
</organism>